<evidence type="ECO:0000313" key="2">
    <source>
        <dbReference type="WBParaSite" id="jg10882"/>
    </source>
</evidence>
<proteinExistence type="predicted"/>
<accession>A0A915CPZ3</accession>
<reference evidence="2" key="1">
    <citation type="submission" date="2022-11" db="UniProtKB">
        <authorList>
            <consortium name="WormBaseParasite"/>
        </authorList>
    </citation>
    <scope>IDENTIFICATION</scope>
</reference>
<evidence type="ECO:0000313" key="1">
    <source>
        <dbReference type="Proteomes" id="UP000887574"/>
    </source>
</evidence>
<keyword evidence="1" id="KW-1185">Reference proteome</keyword>
<organism evidence="1 2">
    <name type="scientific">Ditylenchus dipsaci</name>
    <dbReference type="NCBI Taxonomy" id="166011"/>
    <lineage>
        <taxon>Eukaryota</taxon>
        <taxon>Metazoa</taxon>
        <taxon>Ecdysozoa</taxon>
        <taxon>Nematoda</taxon>
        <taxon>Chromadorea</taxon>
        <taxon>Rhabditida</taxon>
        <taxon>Tylenchina</taxon>
        <taxon>Tylenchomorpha</taxon>
        <taxon>Sphaerularioidea</taxon>
        <taxon>Anguinidae</taxon>
        <taxon>Anguininae</taxon>
        <taxon>Ditylenchus</taxon>
    </lineage>
</organism>
<protein>
    <submittedName>
        <fullName evidence="2">Uncharacterized protein</fullName>
    </submittedName>
</protein>
<dbReference type="WBParaSite" id="jg10882">
    <property type="protein sequence ID" value="jg10882"/>
    <property type="gene ID" value="jg10882"/>
</dbReference>
<sequence>MDEYHFLRRSSSATYICRETDNLHTFNNKIPKSRSIENFRCLDLSSADPYKPRQSFSLPFVRPNYPFLICRQHISHCDYSRNRAYNPFAGRYRTPQYNGYFCGTRHWYDNYNYPHLRKRWAPSYPYIHWTEPPHTPYYSSFIPYNSNFSYYRLFNA</sequence>
<dbReference type="AlphaFoldDB" id="A0A915CPZ3"/>
<name>A0A915CPZ3_9BILA</name>
<dbReference type="Proteomes" id="UP000887574">
    <property type="component" value="Unplaced"/>
</dbReference>